<evidence type="ECO:0000313" key="2">
    <source>
        <dbReference type="EMBL" id="RGV78216.1"/>
    </source>
</evidence>
<dbReference type="AlphaFoldDB" id="A0A412ZDC0"/>
<organism evidence="2 3">
    <name type="scientific">Enterocloster bolteae</name>
    <dbReference type="NCBI Taxonomy" id="208479"/>
    <lineage>
        <taxon>Bacteria</taxon>
        <taxon>Bacillati</taxon>
        <taxon>Bacillota</taxon>
        <taxon>Clostridia</taxon>
        <taxon>Lachnospirales</taxon>
        <taxon>Lachnospiraceae</taxon>
        <taxon>Enterocloster</taxon>
    </lineage>
</organism>
<proteinExistence type="predicted"/>
<dbReference type="Proteomes" id="UP000284543">
    <property type="component" value="Unassembled WGS sequence"/>
</dbReference>
<dbReference type="Pfam" id="PF04015">
    <property type="entry name" value="DUF362"/>
    <property type="match status" value="1"/>
</dbReference>
<feature type="domain" description="DUF362" evidence="1">
    <location>
        <begin position="58"/>
        <end position="195"/>
    </location>
</feature>
<comment type="caution">
    <text evidence="2">The sequence shown here is derived from an EMBL/GenBank/DDBJ whole genome shotgun (WGS) entry which is preliminary data.</text>
</comment>
<reference evidence="2 3" key="1">
    <citation type="submission" date="2018-08" db="EMBL/GenBank/DDBJ databases">
        <title>A genome reference for cultivated species of the human gut microbiota.</title>
        <authorList>
            <person name="Zou Y."/>
            <person name="Xue W."/>
            <person name="Luo G."/>
        </authorList>
    </citation>
    <scope>NUCLEOTIDE SEQUENCE [LARGE SCALE GENOMIC DNA]</scope>
    <source>
        <strain evidence="2 3">AF14-18</strain>
    </source>
</reference>
<evidence type="ECO:0000259" key="1">
    <source>
        <dbReference type="Pfam" id="PF04015"/>
    </source>
</evidence>
<protein>
    <submittedName>
        <fullName evidence="2">DUF362 domain-containing protein</fullName>
    </submittedName>
</protein>
<dbReference type="EMBL" id="QRZM01000001">
    <property type="protein sequence ID" value="RGV78216.1"/>
    <property type="molecule type" value="Genomic_DNA"/>
</dbReference>
<accession>A0A412ZDC0</accession>
<dbReference type="RefSeq" id="WP_118017080.1">
    <property type="nucleotide sequence ID" value="NZ_CAUHGS010000018.1"/>
</dbReference>
<name>A0A412ZDC0_9FIRM</name>
<dbReference type="InterPro" id="IPR007160">
    <property type="entry name" value="DUF362"/>
</dbReference>
<dbReference type="Gene3D" id="3.40.50.11440">
    <property type="match status" value="1"/>
</dbReference>
<evidence type="ECO:0000313" key="3">
    <source>
        <dbReference type="Proteomes" id="UP000284543"/>
    </source>
</evidence>
<sequence length="423" mass="46114">MDSALYNVIGNVKIPKMARVRQKFDPSEITDPAAGIRGELSRPEIAATLKPGMNIAITAGSRGIHNHKLILKTVVDIVKEHGANPFVVPAMGSHGGATAQGQLEVLEGFGITPAYLGCPIKSGMETVRIGVSPEGHDVHIDKNAWEADGIIVINKIKPHTAFRGSYESGLMKMMTIGLGKQYGASLCHQSGFKNMARLVPMFANVILANCPILFGLGIVENAYSRTYMLKALTPEEIPEKEPELLVLARSLMPRILFDDIAVLVIDEIGKNFSGDGQDPNVSSRFATPYASGDFTIQKVCVLDLSDKSHGIMIGAGCADTCTQRLVDKSNLEASYINAITSTVFDCVRLPMILKNDYFAMAACIKTCNEVDLEHIRMVRIPNTLEIGEIWISESMMEEAGKNPQIEIISQPQELPFNDEGNLW</sequence>
<gene>
    <name evidence="2" type="ORF">DWW02_00275</name>
</gene>